<gene>
    <name evidence="2" type="ORF">PSON_ATCC_30995.1.T1420010</name>
</gene>
<dbReference type="InterPro" id="IPR002035">
    <property type="entry name" value="VWF_A"/>
</dbReference>
<accession>A0A8S1R4H8</accession>
<comment type="caution">
    <text evidence="2">The sequence shown here is derived from an EMBL/GenBank/DDBJ whole genome shotgun (WGS) entry which is preliminary data.</text>
</comment>
<dbReference type="InterPro" id="IPR051266">
    <property type="entry name" value="CLCR"/>
</dbReference>
<evidence type="ECO:0000313" key="2">
    <source>
        <dbReference type="EMBL" id="CAD8123001.1"/>
    </source>
</evidence>
<dbReference type="EMBL" id="CAJJDN010000142">
    <property type="protein sequence ID" value="CAD8123001.1"/>
    <property type="molecule type" value="Genomic_DNA"/>
</dbReference>
<proteinExistence type="predicted"/>
<sequence>MFPQTQSDLQNSKFNNFDEFVKQNTQSQEKKQENNSFIRFQTYVPEPSHHFLNNLRSKPDYPQQQLNSTQIKNEYKQQTISKNKYDDDEQIEEQAKQSFQKFDLDKELIFEIKTLRKMIQLSKTQNQYLPGIISIKTKDQTNEQDLNRIGVDLICLIDKSSSMQGRKIDTVKSSLKVLLNFLTDQDRLSLIVFNDKAQRLTPLKRTTQNNKQYFLSIFEQIVSTGGTSIASSTEIAFEQLKTRKYRNNVSSIFLLSDGQDPDAIASIEQQLKLINEELPEFTIHSFGFGEDHDAIMMTSICNLKHGSFYFVQNINLLDEFFVEAFGGLKSVVGEKLQITVTLQPQTILKDLKIFKTYGNMWTNKGNYYEIDLPILIQGSRKDFVFELELPRTDTKIQDDQRNPQIIDVKLQITDPISKIQIEKRASLVLTIFQQDEQINQNEEDEEVLTQYNRVIAAQVIDNARKSCQQQEYQKAQNNIDNLLVRFQTNQKFSSQNPQLIQDLQQAKQASTRQTFNSYGQGQMMQISSNSYKQQGVNSVFSPDGQQQQQNPRFQTFSNNLQSSMVNTLQLRKTQNQIGN</sequence>
<organism evidence="2 3">
    <name type="scientific">Paramecium sonneborni</name>
    <dbReference type="NCBI Taxonomy" id="65129"/>
    <lineage>
        <taxon>Eukaryota</taxon>
        <taxon>Sar</taxon>
        <taxon>Alveolata</taxon>
        <taxon>Ciliophora</taxon>
        <taxon>Intramacronucleata</taxon>
        <taxon>Oligohymenophorea</taxon>
        <taxon>Peniculida</taxon>
        <taxon>Parameciidae</taxon>
        <taxon>Paramecium</taxon>
    </lineage>
</organism>
<dbReference type="Pfam" id="PF00092">
    <property type="entry name" value="VWA"/>
    <property type="match status" value="1"/>
</dbReference>
<name>A0A8S1R4H8_9CILI</name>
<evidence type="ECO:0000313" key="3">
    <source>
        <dbReference type="Proteomes" id="UP000692954"/>
    </source>
</evidence>
<reference evidence="2" key="1">
    <citation type="submission" date="2021-01" db="EMBL/GenBank/DDBJ databases">
        <authorList>
            <consortium name="Genoscope - CEA"/>
            <person name="William W."/>
        </authorList>
    </citation>
    <scope>NUCLEOTIDE SEQUENCE</scope>
</reference>
<keyword evidence="3" id="KW-1185">Reference proteome</keyword>
<dbReference type="PROSITE" id="PS50234">
    <property type="entry name" value="VWFA"/>
    <property type="match status" value="1"/>
</dbReference>
<dbReference type="Proteomes" id="UP000692954">
    <property type="component" value="Unassembled WGS sequence"/>
</dbReference>
<dbReference type="PANTHER" id="PTHR10579">
    <property type="entry name" value="CALCIUM-ACTIVATED CHLORIDE CHANNEL REGULATOR"/>
    <property type="match status" value="1"/>
</dbReference>
<dbReference type="PANTHER" id="PTHR10579:SF43">
    <property type="entry name" value="ZINC FINGER (C3HC4-TYPE RING FINGER) FAMILY PROTEIN"/>
    <property type="match status" value="1"/>
</dbReference>
<dbReference type="AlphaFoldDB" id="A0A8S1R4H8"/>
<protein>
    <recommendedName>
        <fullName evidence="1">VWFA domain-containing protein</fullName>
    </recommendedName>
</protein>
<dbReference type="SMART" id="SM00327">
    <property type="entry name" value="VWA"/>
    <property type="match status" value="1"/>
</dbReference>
<dbReference type="OrthoDB" id="309945at2759"/>
<feature type="domain" description="VWFA" evidence="1">
    <location>
        <begin position="152"/>
        <end position="325"/>
    </location>
</feature>
<evidence type="ECO:0000259" key="1">
    <source>
        <dbReference type="PROSITE" id="PS50234"/>
    </source>
</evidence>